<evidence type="ECO:0000313" key="1">
    <source>
        <dbReference type="EMBL" id="QZH69467.1"/>
    </source>
</evidence>
<keyword evidence="1" id="KW-0614">Plasmid</keyword>
<name>A0ACD1FQZ2_MYCFR</name>
<dbReference type="EMBL" id="CP081674">
    <property type="protein sequence ID" value="QZH69467.1"/>
    <property type="molecule type" value="Genomic_DNA"/>
</dbReference>
<proteinExistence type="predicted"/>
<reference evidence="1" key="1">
    <citation type="submission" date="2021-07" db="EMBL/GenBank/DDBJ databases">
        <title>Complete Genome Sequences of Mycobacterium farcinogenes Isolated from Clinical Specimens from Patients in Thailand.</title>
        <authorList>
            <person name="Sodsai P."/>
        </authorList>
    </citation>
    <scope>NUCLEOTIDE SEQUENCE</scope>
    <source>
        <strain evidence="1">BKK/CU-MFGFA-001</strain>
    </source>
</reference>
<keyword evidence="2" id="KW-1185">Reference proteome</keyword>
<dbReference type="Proteomes" id="UP000825598">
    <property type="component" value="Plasmid unnamed1"/>
</dbReference>
<accession>A0ACD1FQZ2</accession>
<evidence type="ECO:0000313" key="2">
    <source>
        <dbReference type="Proteomes" id="UP000825598"/>
    </source>
</evidence>
<sequence length="223" mass="23909">MERVWPGVGLRGIFQQTEHIRILGFVIQHVLGVAILIAMSNSGDGEEVDPPADPAVDAAEAWKAVSLVNDWVKHAETKSAATLAAAGVMGGVLYNLVKEQTEFDCLLRLAAPLCGLLIVLAAAGAIVALWPRLASNETPTSSLYFDHIARRHPQSSTEYVKELRTLVLSPDDLLSQLGQQVWANACVARRKYQAVGWALVFLFSAGGALALVALDLALKSVSQ</sequence>
<protein>
    <submittedName>
        <fullName evidence="1">DUF5706 domain-containing protein</fullName>
    </submittedName>
</protein>
<gene>
    <name evidence="1" type="ORF">K6L26_30510</name>
</gene>
<organism evidence="1 2">
    <name type="scientific">Mycolicibacterium farcinogenes</name>
    <name type="common">Mycobacterium farcinogenes</name>
    <dbReference type="NCBI Taxonomy" id="1802"/>
    <lineage>
        <taxon>Bacteria</taxon>
        <taxon>Bacillati</taxon>
        <taxon>Actinomycetota</taxon>
        <taxon>Actinomycetes</taxon>
        <taxon>Mycobacteriales</taxon>
        <taxon>Mycobacteriaceae</taxon>
        <taxon>Mycolicibacterium</taxon>
    </lineage>
</organism>
<geneLocation type="plasmid" evidence="1 2">
    <name>unnamed1</name>
</geneLocation>